<evidence type="ECO:0000256" key="5">
    <source>
        <dbReference type="ARBA" id="ARBA00022692"/>
    </source>
</evidence>
<sequence>MAWHWFDWVVILLYFLIMFLIGLWFSKRTKSTNDYFNAGARVPAIVTAMSIYATALSSISFIAVPASIYNNSWVLGMAPLGIILIIICVAAIFVPFFRRLKVTTIYEWMGSRFSYSIRLLGSLSFIIFHIIRMAVVLYLPTLAMVQALPNLNPMVVTLLVGLFCVAYTSIGGMEAVLWSDAIQTLVLLLGAFLVIIVGFATVGVGEGFSILARDNKMITPDFFAIDLTGAKQTIWAMIIGAFFGSIYQYIGGQDIVQRYNTTKNEKEAQKSLFLNVPLACTSSIIFIGMGSACYIFFNSGKAVLPEGINGNAILPYFIMDYLPIGISGLVIAAIFAAAQSTVSSSLNSVSTCMTKDILEKLKPDLSDKFKLNFARASSWIVGLISTLLAVRFLNGGQGDMYLYFQAITGLLGGPIASVILVGIFFDKVNTVAVWIGFAASTILAFYLTDPAKIVSMLIPAYSKPPVFEILVSFLIIVVGVVVSLIASLICGKPKKEKIENLTYSSLMKK</sequence>
<dbReference type="InterPro" id="IPR001734">
    <property type="entry name" value="Na/solute_symporter"/>
</dbReference>
<keyword evidence="5 12" id="KW-0812">Transmembrane</keyword>
<evidence type="ECO:0000256" key="10">
    <source>
        <dbReference type="ARBA" id="ARBA00023201"/>
    </source>
</evidence>
<evidence type="ECO:0000256" key="2">
    <source>
        <dbReference type="ARBA" id="ARBA00006434"/>
    </source>
</evidence>
<organism evidence="13 14">
    <name type="scientific">Brachyspira catarrhinii</name>
    <dbReference type="NCBI Taxonomy" id="2528966"/>
    <lineage>
        <taxon>Bacteria</taxon>
        <taxon>Pseudomonadati</taxon>
        <taxon>Spirochaetota</taxon>
        <taxon>Spirochaetia</taxon>
        <taxon>Brachyspirales</taxon>
        <taxon>Brachyspiraceae</taxon>
        <taxon>Brachyspira</taxon>
    </lineage>
</organism>
<keyword evidence="10" id="KW-0739">Sodium transport</keyword>
<feature type="transmembrane region" description="Helical" evidence="12">
    <location>
        <begin position="317"/>
        <end position="338"/>
    </location>
</feature>
<feature type="transmembrane region" description="Helical" evidence="12">
    <location>
        <begin position="431"/>
        <end position="447"/>
    </location>
</feature>
<feature type="transmembrane region" description="Helical" evidence="12">
    <location>
        <begin position="74"/>
        <end position="97"/>
    </location>
</feature>
<protein>
    <submittedName>
        <fullName evidence="13">Sodium:proline symporter</fullName>
    </submittedName>
</protein>
<dbReference type="NCBIfam" id="TIGR00813">
    <property type="entry name" value="sss"/>
    <property type="match status" value="1"/>
</dbReference>
<keyword evidence="14" id="KW-1185">Reference proteome</keyword>
<evidence type="ECO:0000256" key="1">
    <source>
        <dbReference type="ARBA" id="ARBA00004651"/>
    </source>
</evidence>
<keyword evidence="3" id="KW-0813">Transport</keyword>
<keyword evidence="7" id="KW-0915">Sodium</keyword>
<feature type="transmembrane region" description="Helical" evidence="12">
    <location>
        <begin position="272"/>
        <end position="297"/>
    </location>
</feature>
<comment type="similarity">
    <text evidence="2 11">Belongs to the sodium:solute symporter (SSF) (TC 2.A.21) family.</text>
</comment>
<evidence type="ECO:0000313" key="13">
    <source>
        <dbReference type="EMBL" id="TKZ36250.1"/>
    </source>
</evidence>
<feature type="transmembrane region" description="Helical" evidence="12">
    <location>
        <begin position="232"/>
        <end position="251"/>
    </location>
</feature>
<dbReference type="PROSITE" id="PS50283">
    <property type="entry name" value="NA_SOLUT_SYMP_3"/>
    <property type="match status" value="1"/>
</dbReference>
<evidence type="ECO:0000256" key="11">
    <source>
        <dbReference type="RuleBase" id="RU362091"/>
    </source>
</evidence>
<keyword evidence="9 12" id="KW-0472">Membrane</keyword>
<gene>
    <name evidence="13" type="ORF">EZH24_01080</name>
</gene>
<dbReference type="InterPro" id="IPR038377">
    <property type="entry name" value="Na/Glc_symporter_sf"/>
</dbReference>
<evidence type="ECO:0000256" key="9">
    <source>
        <dbReference type="ARBA" id="ARBA00023136"/>
    </source>
</evidence>
<evidence type="ECO:0000256" key="7">
    <source>
        <dbReference type="ARBA" id="ARBA00023053"/>
    </source>
</evidence>
<keyword evidence="6 12" id="KW-1133">Transmembrane helix</keyword>
<feature type="transmembrane region" description="Helical" evidence="12">
    <location>
        <begin position="6"/>
        <end position="25"/>
    </location>
</feature>
<feature type="transmembrane region" description="Helical" evidence="12">
    <location>
        <begin position="376"/>
        <end position="394"/>
    </location>
</feature>
<dbReference type="Proteomes" id="UP000310168">
    <property type="component" value="Unassembled WGS sequence"/>
</dbReference>
<feature type="transmembrane region" description="Helical" evidence="12">
    <location>
        <begin position="400"/>
        <end position="424"/>
    </location>
</feature>
<feature type="transmembrane region" description="Helical" evidence="12">
    <location>
        <begin position="45"/>
        <end position="68"/>
    </location>
</feature>
<evidence type="ECO:0000313" key="14">
    <source>
        <dbReference type="Proteomes" id="UP000310168"/>
    </source>
</evidence>
<comment type="subcellular location">
    <subcellularLocation>
        <location evidence="1">Cell membrane</location>
        <topology evidence="1">Multi-pass membrane protein</topology>
    </subcellularLocation>
</comment>
<name>A0ABY2TTZ0_9SPIR</name>
<keyword evidence="8" id="KW-0406">Ion transport</keyword>
<feature type="transmembrane region" description="Helical" evidence="12">
    <location>
        <begin position="467"/>
        <end position="490"/>
    </location>
</feature>
<evidence type="ECO:0000256" key="8">
    <source>
        <dbReference type="ARBA" id="ARBA00023065"/>
    </source>
</evidence>
<feature type="transmembrane region" description="Helical" evidence="12">
    <location>
        <begin position="185"/>
        <end position="212"/>
    </location>
</feature>
<dbReference type="CDD" id="cd11495">
    <property type="entry name" value="SLC5sbd_NIS-like_u3"/>
    <property type="match status" value="1"/>
</dbReference>
<feature type="transmembrane region" description="Helical" evidence="12">
    <location>
        <begin position="117"/>
        <end position="139"/>
    </location>
</feature>
<dbReference type="InterPro" id="IPR051163">
    <property type="entry name" value="Sodium:Solute_Symporter_SSF"/>
</dbReference>
<dbReference type="PANTHER" id="PTHR42985">
    <property type="entry name" value="SODIUM-COUPLED MONOCARBOXYLATE TRANSPORTER"/>
    <property type="match status" value="1"/>
</dbReference>
<dbReference type="Pfam" id="PF00474">
    <property type="entry name" value="SSF"/>
    <property type="match status" value="1"/>
</dbReference>
<comment type="caution">
    <text evidence="13">The sequence shown here is derived from an EMBL/GenBank/DDBJ whole genome shotgun (WGS) entry which is preliminary data.</text>
</comment>
<keyword evidence="4" id="KW-1003">Cell membrane</keyword>
<proteinExistence type="inferred from homology"/>
<accession>A0ABY2TTZ0</accession>
<dbReference type="EMBL" id="SJDU01000012">
    <property type="protein sequence ID" value="TKZ36250.1"/>
    <property type="molecule type" value="Genomic_DNA"/>
</dbReference>
<evidence type="ECO:0000256" key="3">
    <source>
        <dbReference type="ARBA" id="ARBA00022448"/>
    </source>
</evidence>
<dbReference type="RefSeq" id="WP_137997288.1">
    <property type="nucleotide sequence ID" value="NZ_SJDU01000012.1"/>
</dbReference>
<evidence type="ECO:0000256" key="12">
    <source>
        <dbReference type="SAM" id="Phobius"/>
    </source>
</evidence>
<evidence type="ECO:0000256" key="4">
    <source>
        <dbReference type="ARBA" id="ARBA00022475"/>
    </source>
</evidence>
<feature type="transmembrane region" description="Helical" evidence="12">
    <location>
        <begin position="151"/>
        <end position="173"/>
    </location>
</feature>
<reference evidence="13 14" key="1">
    <citation type="journal article" date="2019" name="Anaerobe">
        <title>Brachyspira catarrhinii sp. nov., an anaerobic intestinal spirochaete isolated from vervet monkeys may have been misidentified as Brachyspira aalborgi in previous studies.</title>
        <authorList>
            <person name="Phillips N.D."/>
            <person name="La T."/>
            <person name="Hampson D.J."/>
        </authorList>
    </citation>
    <scope>NUCLEOTIDE SEQUENCE [LARGE SCALE GENOMIC DNA]</scope>
    <source>
        <strain evidence="13 14">Z12</strain>
    </source>
</reference>
<dbReference type="Gene3D" id="1.20.1730.10">
    <property type="entry name" value="Sodium/glucose cotransporter"/>
    <property type="match status" value="1"/>
</dbReference>
<evidence type="ECO:0000256" key="6">
    <source>
        <dbReference type="ARBA" id="ARBA00022989"/>
    </source>
</evidence>
<dbReference type="PANTHER" id="PTHR42985:SF40">
    <property type="entry name" value="LD47995P-RELATED"/>
    <property type="match status" value="1"/>
</dbReference>